<proteinExistence type="predicted"/>
<dbReference type="RefSeq" id="WP_350721407.1">
    <property type="nucleotide sequence ID" value="NZ_JBEPCO010000026.1"/>
</dbReference>
<organism evidence="1 2">
    <name type="scientific">Streptomyces flaveolus</name>
    <dbReference type="NCBI Taxonomy" id="67297"/>
    <lineage>
        <taxon>Bacteria</taxon>
        <taxon>Bacillati</taxon>
        <taxon>Actinomycetota</taxon>
        <taxon>Actinomycetes</taxon>
        <taxon>Kitasatosporales</taxon>
        <taxon>Streptomycetaceae</taxon>
        <taxon>Streptomyces</taxon>
    </lineage>
</organism>
<keyword evidence="2" id="KW-1185">Reference proteome</keyword>
<dbReference type="EMBL" id="JBEPCV010000023">
    <property type="protein sequence ID" value="MER6906522.1"/>
    <property type="molecule type" value="Genomic_DNA"/>
</dbReference>
<gene>
    <name evidence="1" type="ORF">ABT322_22780</name>
</gene>
<dbReference type="Proteomes" id="UP001490330">
    <property type="component" value="Unassembled WGS sequence"/>
</dbReference>
<comment type="caution">
    <text evidence="1">The sequence shown here is derived from an EMBL/GenBank/DDBJ whole genome shotgun (WGS) entry which is preliminary data.</text>
</comment>
<reference evidence="1 2" key="1">
    <citation type="submission" date="2024-06" db="EMBL/GenBank/DDBJ databases">
        <title>The Natural Products Discovery Center: Release of the First 8490 Sequenced Strains for Exploring Actinobacteria Biosynthetic Diversity.</title>
        <authorList>
            <person name="Kalkreuter E."/>
            <person name="Kautsar S.A."/>
            <person name="Yang D."/>
            <person name="Bader C.D."/>
            <person name="Teijaro C.N."/>
            <person name="Fluegel L."/>
            <person name="Davis C.M."/>
            <person name="Simpson J.R."/>
            <person name="Lauterbach L."/>
            <person name="Steele A.D."/>
            <person name="Gui C."/>
            <person name="Meng S."/>
            <person name="Li G."/>
            <person name="Viehrig K."/>
            <person name="Ye F."/>
            <person name="Su P."/>
            <person name="Kiefer A.F."/>
            <person name="Nichols A."/>
            <person name="Cepeda A.J."/>
            <person name="Yan W."/>
            <person name="Fan B."/>
            <person name="Jiang Y."/>
            <person name="Adhikari A."/>
            <person name="Zheng C.-J."/>
            <person name="Schuster L."/>
            <person name="Cowan T.M."/>
            <person name="Smanski M.J."/>
            <person name="Chevrette M.G."/>
            <person name="De Carvalho L.P.S."/>
            <person name="Shen B."/>
        </authorList>
    </citation>
    <scope>NUCLEOTIDE SEQUENCE [LARGE SCALE GENOMIC DNA]</scope>
    <source>
        <strain evidence="1 2">NPDC000632</strain>
    </source>
</reference>
<evidence type="ECO:0000313" key="2">
    <source>
        <dbReference type="Proteomes" id="UP001490330"/>
    </source>
</evidence>
<name>A0ABV1VJ57_9ACTN</name>
<accession>A0ABV1VJ57</accession>
<sequence length="101" mass="11812">MDEQDEAAEQPDEEYAEERFAELTRFLFARIDPLLLNRPEAPDMDRAVQALNNAVRALLGQARAYREWGNEPALAGTWDTLTTIAQQWQHHPDFLTIWEWE</sequence>
<evidence type="ECO:0000313" key="1">
    <source>
        <dbReference type="EMBL" id="MER6906522.1"/>
    </source>
</evidence>
<protein>
    <submittedName>
        <fullName evidence="1">Uncharacterized protein</fullName>
    </submittedName>
</protein>